<keyword evidence="2" id="KW-0614">Plasmid</keyword>
<proteinExistence type="predicted"/>
<dbReference type="EMBL" id="CP000719">
    <property type="protein sequence ID" value="ABS45757.1"/>
    <property type="molecule type" value="Genomic_DNA"/>
</dbReference>
<geneLocation type="plasmid" evidence="3">
    <name>plasmid_153kb</name>
</geneLocation>
<feature type="chain" id="PRO_5006713862" description="Lipoprotein" evidence="1">
    <location>
        <begin position="25"/>
        <end position="181"/>
    </location>
</feature>
<organism evidence="2 3">
    <name type="scientific">Yersinia pseudotuberculosis serotype O:1b (strain IP 31758)</name>
    <dbReference type="NCBI Taxonomy" id="349747"/>
    <lineage>
        <taxon>Bacteria</taxon>
        <taxon>Pseudomonadati</taxon>
        <taxon>Pseudomonadota</taxon>
        <taxon>Gammaproteobacteria</taxon>
        <taxon>Enterobacterales</taxon>
        <taxon>Yersiniaceae</taxon>
        <taxon>Yersinia</taxon>
    </lineage>
</organism>
<gene>
    <name evidence="2" type="ordered locus">YpsIP31758_B0043</name>
</gene>
<accession>A0A0U1QTP8</accession>
<dbReference type="AlphaFoldDB" id="A0A0U1QTP8"/>
<dbReference type="RefSeq" id="WP_011988601.1">
    <property type="nucleotide sequence ID" value="NC_009705.1"/>
</dbReference>
<evidence type="ECO:0000313" key="3">
    <source>
        <dbReference type="Proteomes" id="UP000002412"/>
    </source>
</evidence>
<evidence type="ECO:0000256" key="1">
    <source>
        <dbReference type="SAM" id="SignalP"/>
    </source>
</evidence>
<evidence type="ECO:0000313" key="2">
    <source>
        <dbReference type="EMBL" id="ABS45757.1"/>
    </source>
</evidence>
<dbReference type="Proteomes" id="UP000002412">
    <property type="component" value="Plasmid p_153kb"/>
</dbReference>
<dbReference type="KEGG" id="ypi:YpsIP31758_B0043"/>
<feature type="signal peptide" evidence="1">
    <location>
        <begin position="1"/>
        <end position="24"/>
    </location>
</feature>
<sequence>MRNNNFVLLCSVSSLLAFSPFAAAFNSEEVKNAGSELAMIVSCQKSTTPEKFVELIALAGGKSIISGNKGEQTDTEYAVPSPIDVWGFKVTHLSIHVGDNDEGDFNEYAAVIPATSNSVTPEYVAMQGQIPKIADNYYLKQFDNNDLIIRQYSDTVYVSCANDVRTLQKTINKKLKELKNN</sequence>
<evidence type="ECO:0008006" key="4">
    <source>
        <dbReference type="Google" id="ProtNLM"/>
    </source>
</evidence>
<reference evidence="2 3" key="1">
    <citation type="journal article" date="2007" name="PLoS Genet.">
        <title>The complete genome sequence of Yersinia pseudotuberculosis IP31758, the causative agent of Far East scarlet-like fever.</title>
        <authorList>
            <person name="Eppinger M."/>
            <person name="Rosovitz M.J."/>
            <person name="Fricke W.F."/>
            <person name="Rasko D.A."/>
            <person name="Kokorina G."/>
            <person name="Fayolle C."/>
            <person name="Lindler L.E."/>
            <person name="Carniel E."/>
            <person name="Ravel J."/>
        </authorList>
    </citation>
    <scope>NUCLEOTIDE SEQUENCE [LARGE SCALE GENOMIC DNA]</scope>
    <source>
        <strain evidence="2 3">IP 31758</strain>
        <plasmid evidence="3">Plasmid plasmid_153kb</plasmid>
    </source>
</reference>
<protein>
    <recommendedName>
        <fullName evidence="4">Lipoprotein</fullName>
    </recommendedName>
</protein>
<dbReference type="HOGENOM" id="CLU_1516663_0_0_6"/>
<name>A0A0U1QTP8_YERP3</name>
<keyword evidence="1" id="KW-0732">Signal</keyword>